<feature type="domain" description="Histidine kinase-like sensor" evidence="1">
    <location>
        <begin position="92"/>
        <end position="178"/>
    </location>
</feature>
<feature type="non-terminal residue" evidence="2">
    <location>
        <position position="1"/>
    </location>
</feature>
<dbReference type="EMBL" id="JAESWB010000272">
    <property type="protein sequence ID" value="MBL4954009.1"/>
    <property type="molecule type" value="Genomic_DNA"/>
</dbReference>
<sequence>LTREITLLDKLTVIDSQGRWLVNSQQFMRQDLTSEFREYFIYHRDNRGTAAFVGPPLRDRTTGAWVMTLSRRIDSPSGQFAGVAVASISLAYLQRFHDRFELGKDGAIILMLAEGKVLTRRPAVENLIGKNIADRPLYRDHLARNLEGNALLTAQQDGIERIYGYVQLADFPLIAVAALGKEE</sequence>
<gene>
    <name evidence="2" type="ORF">JK635_17730</name>
</gene>
<accession>A0ABS1TRR9</accession>
<evidence type="ECO:0000313" key="3">
    <source>
        <dbReference type="Proteomes" id="UP000623967"/>
    </source>
</evidence>
<keyword evidence="3" id="KW-1185">Reference proteome</keyword>
<dbReference type="Pfam" id="PF22588">
    <property type="entry name" value="dCache_1_like"/>
    <property type="match status" value="1"/>
</dbReference>
<name>A0ABS1TRR9_9BACI</name>
<evidence type="ECO:0000313" key="2">
    <source>
        <dbReference type="EMBL" id="MBL4954009.1"/>
    </source>
</evidence>
<dbReference type="CDD" id="cd12915">
    <property type="entry name" value="PDC2_DGC_like"/>
    <property type="match status" value="1"/>
</dbReference>
<feature type="non-terminal residue" evidence="2">
    <location>
        <position position="183"/>
    </location>
</feature>
<reference evidence="2 3" key="1">
    <citation type="submission" date="2021-01" db="EMBL/GenBank/DDBJ databases">
        <title>Genome public.</title>
        <authorList>
            <person name="Liu C."/>
            <person name="Sun Q."/>
        </authorList>
    </citation>
    <scope>NUCLEOTIDE SEQUENCE [LARGE SCALE GENOMIC DNA]</scope>
    <source>
        <strain evidence="2 3">YIM B02564</strain>
    </source>
</reference>
<comment type="caution">
    <text evidence="2">The sequence shown here is derived from an EMBL/GenBank/DDBJ whole genome shotgun (WGS) entry which is preliminary data.</text>
</comment>
<evidence type="ECO:0000259" key="1">
    <source>
        <dbReference type="Pfam" id="PF22588"/>
    </source>
</evidence>
<dbReference type="Gene3D" id="3.30.450.20">
    <property type="entry name" value="PAS domain"/>
    <property type="match status" value="2"/>
</dbReference>
<organism evidence="2 3">
    <name type="scientific">Neobacillus paridis</name>
    <dbReference type="NCBI Taxonomy" id="2803862"/>
    <lineage>
        <taxon>Bacteria</taxon>
        <taxon>Bacillati</taxon>
        <taxon>Bacillota</taxon>
        <taxon>Bacilli</taxon>
        <taxon>Bacillales</taxon>
        <taxon>Bacillaceae</taxon>
        <taxon>Neobacillus</taxon>
    </lineage>
</organism>
<dbReference type="Proteomes" id="UP000623967">
    <property type="component" value="Unassembled WGS sequence"/>
</dbReference>
<dbReference type="CDD" id="cd12914">
    <property type="entry name" value="PDC1_DGC_like"/>
    <property type="match status" value="1"/>
</dbReference>
<protein>
    <recommendedName>
        <fullName evidence="1">Histidine kinase-like sensor domain-containing protein</fullName>
    </recommendedName>
</protein>
<dbReference type="InterPro" id="IPR054327">
    <property type="entry name" value="His-kinase-like_sensor"/>
</dbReference>
<dbReference type="RefSeq" id="WP_202655275.1">
    <property type="nucleotide sequence ID" value="NZ_JAESWB010000272.1"/>
</dbReference>
<proteinExistence type="predicted"/>